<proteinExistence type="inferred from homology"/>
<evidence type="ECO:0000256" key="8">
    <source>
        <dbReference type="RuleBase" id="RU363041"/>
    </source>
</evidence>
<dbReference type="Pfam" id="PF01925">
    <property type="entry name" value="TauE"/>
    <property type="match status" value="1"/>
</dbReference>
<evidence type="ECO:0000256" key="6">
    <source>
        <dbReference type="ARBA" id="ARBA00022989"/>
    </source>
</evidence>
<dbReference type="InterPro" id="IPR052017">
    <property type="entry name" value="TSUP"/>
</dbReference>
<evidence type="ECO:0000313" key="9">
    <source>
        <dbReference type="EMBL" id="GLQ34734.1"/>
    </source>
</evidence>
<evidence type="ECO:0000256" key="7">
    <source>
        <dbReference type="ARBA" id="ARBA00023136"/>
    </source>
</evidence>
<accession>A0ABQ5VTT1</accession>
<evidence type="ECO:0000256" key="3">
    <source>
        <dbReference type="ARBA" id="ARBA00022448"/>
    </source>
</evidence>
<keyword evidence="5 8" id="KW-0812">Transmembrane</keyword>
<dbReference type="EMBL" id="BSNN01000002">
    <property type="protein sequence ID" value="GLQ34734.1"/>
    <property type="molecule type" value="Genomic_DNA"/>
</dbReference>
<keyword evidence="3" id="KW-0813">Transport</keyword>
<sequence>MLWQAISYDGLWILVLAVFLAGLVRGFAGFGTSMVFMPIAAGVAEPVHCILMLMAFDIFGPLVLLPRAWRDGEPRDVGLLGVGAILGLPVGIYLLLLLDPLVFRWLVSILALGMLALLGSGWRYRNPLSDVLTVVVGWAGGFLGGIAALPGPPVILSYMSSPRAPQVIRGNMILYLFLIDILSILIFALKGLLLALPLLIGAVLSVPYAIAGMMGTWIFNPAKEAQYRRVAFILIASSAIAGLPIWGFGE</sequence>
<evidence type="ECO:0000256" key="4">
    <source>
        <dbReference type="ARBA" id="ARBA00022475"/>
    </source>
</evidence>
<organism evidence="9 10">
    <name type="scientific">Amylibacter marinus</name>
    <dbReference type="NCBI Taxonomy" id="1475483"/>
    <lineage>
        <taxon>Bacteria</taxon>
        <taxon>Pseudomonadati</taxon>
        <taxon>Pseudomonadota</taxon>
        <taxon>Alphaproteobacteria</taxon>
        <taxon>Rhodobacterales</taxon>
        <taxon>Paracoccaceae</taxon>
        <taxon>Amylibacter</taxon>
    </lineage>
</organism>
<dbReference type="RefSeq" id="WP_284376678.1">
    <property type="nucleotide sequence ID" value="NZ_BSNN01000002.1"/>
</dbReference>
<feature type="transmembrane region" description="Helical" evidence="8">
    <location>
        <begin position="172"/>
        <end position="189"/>
    </location>
</feature>
<keyword evidence="4 8" id="KW-1003">Cell membrane</keyword>
<evidence type="ECO:0000256" key="1">
    <source>
        <dbReference type="ARBA" id="ARBA00004651"/>
    </source>
</evidence>
<gene>
    <name evidence="9" type="ORF">GCM10007939_10170</name>
</gene>
<comment type="subcellular location">
    <subcellularLocation>
        <location evidence="1 8">Cell membrane</location>
        <topology evidence="1 8">Multi-pass membrane protein</topology>
    </subcellularLocation>
</comment>
<dbReference type="PANTHER" id="PTHR30269:SF37">
    <property type="entry name" value="MEMBRANE TRANSPORTER PROTEIN"/>
    <property type="match status" value="1"/>
</dbReference>
<dbReference type="Proteomes" id="UP001156694">
    <property type="component" value="Unassembled WGS sequence"/>
</dbReference>
<keyword evidence="7 8" id="KW-0472">Membrane</keyword>
<comment type="similarity">
    <text evidence="2 8">Belongs to the 4-toluene sulfonate uptake permease (TSUP) (TC 2.A.102) family.</text>
</comment>
<evidence type="ECO:0000256" key="2">
    <source>
        <dbReference type="ARBA" id="ARBA00009142"/>
    </source>
</evidence>
<feature type="transmembrane region" description="Helical" evidence="8">
    <location>
        <begin position="102"/>
        <end position="119"/>
    </location>
</feature>
<comment type="caution">
    <text evidence="9">The sequence shown here is derived from an EMBL/GenBank/DDBJ whole genome shotgun (WGS) entry which is preliminary data.</text>
</comment>
<protein>
    <recommendedName>
        <fullName evidence="8">Probable membrane transporter protein</fullName>
    </recommendedName>
</protein>
<keyword evidence="6 8" id="KW-1133">Transmembrane helix</keyword>
<feature type="transmembrane region" description="Helical" evidence="8">
    <location>
        <begin position="77"/>
        <end position="96"/>
    </location>
</feature>
<feature type="transmembrane region" description="Helical" evidence="8">
    <location>
        <begin position="36"/>
        <end position="65"/>
    </location>
</feature>
<feature type="transmembrane region" description="Helical" evidence="8">
    <location>
        <begin position="131"/>
        <end position="152"/>
    </location>
</feature>
<name>A0ABQ5VTT1_9RHOB</name>
<evidence type="ECO:0000313" key="10">
    <source>
        <dbReference type="Proteomes" id="UP001156694"/>
    </source>
</evidence>
<feature type="transmembrane region" description="Helical" evidence="8">
    <location>
        <begin position="196"/>
        <end position="218"/>
    </location>
</feature>
<reference evidence="10" key="1">
    <citation type="journal article" date="2019" name="Int. J. Syst. Evol. Microbiol.">
        <title>The Global Catalogue of Microorganisms (GCM) 10K type strain sequencing project: providing services to taxonomists for standard genome sequencing and annotation.</title>
        <authorList>
            <consortium name="The Broad Institute Genomics Platform"/>
            <consortium name="The Broad Institute Genome Sequencing Center for Infectious Disease"/>
            <person name="Wu L."/>
            <person name="Ma J."/>
        </authorList>
    </citation>
    <scope>NUCLEOTIDE SEQUENCE [LARGE SCALE GENOMIC DNA]</scope>
    <source>
        <strain evidence="10">NBRC 110140</strain>
    </source>
</reference>
<feature type="transmembrane region" description="Helical" evidence="8">
    <location>
        <begin position="230"/>
        <end position="249"/>
    </location>
</feature>
<keyword evidence="10" id="KW-1185">Reference proteome</keyword>
<dbReference type="PANTHER" id="PTHR30269">
    <property type="entry name" value="TRANSMEMBRANE PROTEIN YFCA"/>
    <property type="match status" value="1"/>
</dbReference>
<evidence type="ECO:0000256" key="5">
    <source>
        <dbReference type="ARBA" id="ARBA00022692"/>
    </source>
</evidence>
<dbReference type="InterPro" id="IPR002781">
    <property type="entry name" value="TM_pro_TauE-like"/>
</dbReference>